<keyword evidence="4" id="KW-0677">Repeat</keyword>
<evidence type="ECO:0000256" key="7">
    <source>
        <dbReference type="ARBA" id="ARBA00023014"/>
    </source>
</evidence>
<evidence type="ECO:0000256" key="3">
    <source>
        <dbReference type="ARBA" id="ARBA00022723"/>
    </source>
</evidence>
<dbReference type="InterPro" id="IPR017896">
    <property type="entry name" value="4Fe4S_Fe-S-bd"/>
</dbReference>
<gene>
    <name evidence="11" type="ORF">ACFPZN_07695</name>
</gene>
<name>A0ABW0ZUS1_9ACTN</name>
<dbReference type="Pfam" id="PF13183">
    <property type="entry name" value="Fer4_8"/>
    <property type="match status" value="1"/>
</dbReference>
<keyword evidence="12" id="KW-1185">Reference proteome</keyword>
<reference evidence="12" key="1">
    <citation type="journal article" date="2019" name="Int. J. Syst. Evol. Microbiol.">
        <title>The Global Catalogue of Microorganisms (GCM) 10K type strain sequencing project: providing services to taxonomists for standard genome sequencing and annotation.</title>
        <authorList>
            <consortium name="The Broad Institute Genomics Platform"/>
            <consortium name="The Broad Institute Genome Sequencing Center for Infectious Disease"/>
            <person name="Wu L."/>
            <person name="Ma J."/>
        </authorList>
    </citation>
    <scope>NUCLEOTIDE SEQUENCE [LARGE SCALE GENOMIC DNA]</scope>
    <source>
        <strain evidence="12">KCTC 42087</strain>
    </source>
</reference>
<feature type="compositionally biased region" description="Gly residues" evidence="8">
    <location>
        <begin position="1"/>
        <end position="17"/>
    </location>
</feature>
<dbReference type="Gene3D" id="3.40.50.10420">
    <property type="entry name" value="NagB/RpiA/CoA transferase-like"/>
    <property type="match status" value="1"/>
</dbReference>
<dbReference type="PROSITE" id="PS00198">
    <property type="entry name" value="4FE4S_FER_1"/>
    <property type="match status" value="1"/>
</dbReference>
<evidence type="ECO:0000256" key="6">
    <source>
        <dbReference type="ARBA" id="ARBA00023004"/>
    </source>
</evidence>
<dbReference type="InterPro" id="IPR003741">
    <property type="entry name" value="LUD_dom"/>
</dbReference>
<keyword evidence="1" id="KW-0813">Transport</keyword>
<dbReference type="InterPro" id="IPR024185">
    <property type="entry name" value="FTHF_cligase-like_sf"/>
</dbReference>
<feature type="domain" description="LUD" evidence="9">
    <location>
        <begin position="85"/>
        <end position="295"/>
    </location>
</feature>
<evidence type="ECO:0000259" key="9">
    <source>
        <dbReference type="Pfam" id="PF02589"/>
    </source>
</evidence>
<accession>A0ABW0ZUS1</accession>
<sequence>MGPGSGAGSGGGAGGGSARPAAPRFADAARTALADPGLRRNLAAAAAAMRARRAAATAATADWDELREAGRAIKDQTLLNLDSYLEELERSVTEAGGVVHWAADAAEARRIVTRLVRGTGEGEVLKVRSSVLGEIRLDDALDRAGITVHETGLGELIVGLDEDDAPSHPLFPALHRNRAQIGELFARGLPGAPADLGADPAALAEAARARLRGRMLPARVAVSGANFLVAETGTAVLVESEGNGRMCLTLPDTLITVAGIEKVVPAWADLEVFLQLLPRSATGERMNAATSTWTGVTPGDGPGAFHLVLLDNGRTSVLADEAGRAALRCIRCSACLDVCPVYERTGGHPYDAVAGGSPGRGQGAVYPGPIGAVLTPHMRGVESAANASLTYASTLCGACSDVCPVKIDIPDLLVRLRGQVIESRRRRPVPTPELALMRTLAWTMGDRRRYEAALRRGTRWARLLSRGGRIRRLPGLLGKWTDARDVPAPPRQSFRAWWASRPGGAAGERR</sequence>
<keyword evidence="5" id="KW-0249">Electron transport</keyword>
<evidence type="ECO:0000256" key="1">
    <source>
        <dbReference type="ARBA" id="ARBA00022448"/>
    </source>
</evidence>
<keyword evidence="7" id="KW-0411">Iron-sulfur</keyword>
<evidence type="ECO:0000313" key="11">
    <source>
        <dbReference type="EMBL" id="MFC5745484.1"/>
    </source>
</evidence>
<evidence type="ECO:0000256" key="8">
    <source>
        <dbReference type="SAM" id="MobiDB-lite"/>
    </source>
</evidence>
<dbReference type="Pfam" id="PF02589">
    <property type="entry name" value="LUD_dom"/>
    <property type="match status" value="1"/>
</dbReference>
<dbReference type="Proteomes" id="UP001596074">
    <property type="component" value="Unassembled WGS sequence"/>
</dbReference>
<feature type="domain" description="4Fe-4S ferredoxin-type" evidence="10">
    <location>
        <begin position="326"/>
        <end position="407"/>
    </location>
</feature>
<dbReference type="Gene3D" id="1.10.1060.10">
    <property type="entry name" value="Alpha-helical ferredoxin"/>
    <property type="match status" value="1"/>
</dbReference>
<keyword evidence="2" id="KW-0004">4Fe-4S</keyword>
<dbReference type="InterPro" id="IPR017900">
    <property type="entry name" value="4Fe4S_Fe_S_CS"/>
</dbReference>
<organism evidence="11 12">
    <name type="scientific">Actinomadura rugatobispora</name>
    <dbReference type="NCBI Taxonomy" id="1994"/>
    <lineage>
        <taxon>Bacteria</taxon>
        <taxon>Bacillati</taxon>
        <taxon>Actinomycetota</taxon>
        <taxon>Actinomycetes</taxon>
        <taxon>Streptosporangiales</taxon>
        <taxon>Thermomonosporaceae</taxon>
        <taxon>Actinomadura</taxon>
    </lineage>
</organism>
<evidence type="ECO:0000256" key="2">
    <source>
        <dbReference type="ARBA" id="ARBA00022485"/>
    </source>
</evidence>
<keyword evidence="3" id="KW-0479">Metal-binding</keyword>
<evidence type="ECO:0000313" key="12">
    <source>
        <dbReference type="Proteomes" id="UP001596074"/>
    </source>
</evidence>
<comment type="caution">
    <text evidence="11">The sequence shown here is derived from an EMBL/GenBank/DDBJ whole genome shotgun (WGS) entry which is preliminary data.</text>
</comment>
<evidence type="ECO:0000256" key="4">
    <source>
        <dbReference type="ARBA" id="ARBA00022737"/>
    </source>
</evidence>
<dbReference type="PANTHER" id="PTHR47153">
    <property type="entry name" value="LACTATE UTILIZATION PROTEIN B"/>
    <property type="match status" value="1"/>
</dbReference>
<dbReference type="InterPro" id="IPR037171">
    <property type="entry name" value="NagB/RpiA_transferase-like"/>
</dbReference>
<evidence type="ECO:0000256" key="5">
    <source>
        <dbReference type="ARBA" id="ARBA00022982"/>
    </source>
</evidence>
<keyword evidence="6" id="KW-0408">Iron</keyword>
<dbReference type="SUPFAM" id="SSF46548">
    <property type="entry name" value="alpha-helical ferredoxin"/>
    <property type="match status" value="1"/>
</dbReference>
<dbReference type="PANTHER" id="PTHR47153:SF2">
    <property type="entry name" value="LACTATE UTILIZATION PROTEIN B"/>
    <property type="match status" value="1"/>
</dbReference>
<proteinExistence type="predicted"/>
<dbReference type="InterPro" id="IPR009051">
    <property type="entry name" value="Helical_ferredxn"/>
</dbReference>
<dbReference type="EMBL" id="JBHSON010000008">
    <property type="protein sequence ID" value="MFC5745484.1"/>
    <property type="molecule type" value="Genomic_DNA"/>
</dbReference>
<dbReference type="SUPFAM" id="SSF100950">
    <property type="entry name" value="NagB/RpiA/CoA transferase-like"/>
    <property type="match status" value="1"/>
</dbReference>
<dbReference type="InterPro" id="IPR004452">
    <property type="entry name" value="LutB/LldF"/>
</dbReference>
<protein>
    <submittedName>
        <fullName evidence="11">Lactate utilization protein B</fullName>
    </submittedName>
</protein>
<evidence type="ECO:0000259" key="10">
    <source>
        <dbReference type="Pfam" id="PF13183"/>
    </source>
</evidence>
<feature type="region of interest" description="Disordered" evidence="8">
    <location>
        <begin position="1"/>
        <end position="23"/>
    </location>
</feature>